<proteinExistence type="inferred from homology"/>
<dbReference type="GO" id="GO:0022900">
    <property type="term" value="P:electron transport chain"/>
    <property type="evidence" value="ECO:0007669"/>
    <property type="project" value="InterPro"/>
</dbReference>
<name>A0AAW0DBR5_9AGAR</name>
<evidence type="ECO:0000256" key="4">
    <source>
        <dbReference type="ARBA" id="ARBA00022792"/>
    </source>
</evidence>
<comment type="function">
    <text evidence="9">Accessory subunit of the mitochondrial membrane respiratory chain NADH dehydrogenase (Complex I), that is believed not to be involved in catalysis. Complex I functions in the transfer of electrons from NADH to the respiratory chain. The immediate electron acceptor for the enzyme is believed to be ubiquinone.</text>
</comment>
<evidence type="ECO:0000256" key="2">
    <source>
        <dbReference type="ARBA" id="ARBA00022448"/>
    </source>
</evidence>
<keyword evidence="3 9" id="KW-0679">Respiratory chain</keyword>
<evidence type="ECO:0000256" key="9">
    <source>
        <dbReference type="RuleBase" id="RU367010"/>
    </source>
</evidence>
<dbReference type="EMBL" id="JAWWNJ010000009">
    <property type="protein sequence ID" value="KAK7048414.1"/>
    <property type="molecule type" value="Genomic_DNA"/>
</dbReference>
<keyword evidence="2 9" id="KW-0813">Transport</keyword>
<comment type="similarity">
    <text evidence="1 9">Belongs to the complex I NDUFS4 subunit family.</text>
</comment>
<keyword evidence="6 9" id="KW-0249">Electron transport</keyword>
<dbReference type="InterPro" id="IPR038532">
    <property type="entry name" value="NDUFS4-like_sf"/>
</dbReference>
<evidence type="ECO:0000313" key="10">
    <source>
        <dbReference type="EMBL" id="KAK7048414.1"/>
    </source>
</evidence>
<sequence>MLRACSRTAGPATAFRVGPSFIRSNATSSTSPVQAATVEAPGSSEVVPAATPEIMTADVISGAPSQLRHRAVRVYMPTRNTMQSGGAKGERWRIDFDILQGGGRWENPLMGWASSADYVQGTRLTFKSQEDAINFAKKQGWDYYVQQPTVKRIPPKNYSENYLYRPNKLRIQKTK</sequence>
<accession>A0AAW0DBR5</accession>
<dbReference type="InterPro" id="IPR006885">
    <property type="entry name" value="NADH_UbQ_FeS_4_mit-like"/>
</dbReference>
<dbReference type="AlphaFoldDB" id="A0AAW0DBR5"/>
<dbReference type="FunFam" id="3.30.160.190:FF:000001">
    <property type="entry name" value="NADH-ubiquinone oxidoreductase 21 kDa subunit mitochondrial"/>
    <property type="match status" value="1"/>
</dbReference>
<dbReference type="PANTHER" id="PTHR12219:SF8">
    <property type="entry name" value="NADH DEHYDROGENASE [UBIQUINONE] IRON-SULFUR PROTEIN 4, MITOCHONDRIAL"/>
    <property type="match status" value="1"/>
</dbReference>
<evidence type="ECO:0000256" key="1">
    <source>
        <dbReference type="ARBA" id="ARBA00005882"/>
    </source>
</evidence>
<keyword evidence="7 9" id="KW-0496">Mitochondrion</keyword>
<evidence type="ECO:0000256" key="7">
    <source>
        <dbReference type="ARBA" id="ARBA00023128"/>
    </source>
</evidence>
<dbReference type="Gene3D" id="3.30.160.190">
    <property type="entry name" value="atu1810 like domain"/>
    <property type="match status" value="1"/>
</dbReference>
<organism evidence="10 11">
    <name type="scientific">Favolaschia claudopus</name>
    <dbReference type="NCBI Taxonomy" id="2862362"/>
    <lineage>
        <taxon>Eukaryota</taxon>
        <taxon>Fungi</taxon>
        <taxon>Dikarya</taxon>
        <taxon>Basidiomycota</taxon>
        <taxon>Agaricomycotina</taxon>
        <taxon>Agaricomycetes</taxon>
        <taxon>Agaricomycetidae</taxon>
        <taxon>Agaricales</taxon>
        <taxon>Marasmiineae</taxon>
        <taxon>Mycenaceae</taxon>
        <taxon>Favolaschia</taxon>
    </lineage>
</organism>
<evidence type="ECO:0000256" key="8">
    <source>
        <dbReference type="ARBA" id="ARBA00023136"/>
    </source>
</evidence>
<protein>
    <recommendedName>
        <fullName evidence="9">NADH dehydrogenase [ubiquinone] iron-sulfur protein 4, mitochondrial</fullName>
    </recommendedName>
</protein>
<keyword evidence="8 9" id="KW-0472">Membrane</keyword>
<reference evidence="10 11" key="1">
    <citation type="journal article" date="2024" name="J Genomics">
        <title>Draft genome sequencing and assembly of Favolaschia claudopus CIRM-BRFM 2984 isolated from oak limbs.</title>
        <authorList>
            <person name="Navarro D."/>
            <person name="Drula E."/>
            <person name="Chaduli D."/>
            <person name="Cazenave R."/>
            <person name="Ahrendt S."/>
            <person name="Wang J."/>
            <person name="Lipzen A."/>
            <person name="Daum C."/>
            <person name="Barry K."/>
            <person name="Grigoriev I.V."/>
            <person name="Favel A."/>
            <person name="Rosso M.N."/>
            <person name="Martin F."/>
        </authorList>
    </citation>
    <scope>NUCLEOTIDE SEQUENCE [LARGE SCALE GENOMIC DNA]</scope>
    <source>
        <strain evidence="10 11">CIRM-BRFM 2984</strain>
    </source>
</reference>
<gene>
    <name evidence="10" type="ORF">R3P38DRAFT_1863162</name>
</gene>
<evidence type="ECO:0000256" key="3">
    <source>
        <dbReference type="ARBA" id="ARBA00022660"/>
    </source>
</evidence>
<comment type="caution">
    <text evidence="10">The sequence shown here is derived from an EMBL/GenBank/DDBJ whole genome shotgun (WGS) entry which is preliminary data.</text>
</comment>
<keyword evidence="11" id="KW-1185">Reference proteome</keyword>
<dbReference type="Pfam" id="PF04800">
    <property type="entry name" value="NDUS4"/>
    <property type="match status" value="1"/>
</dbReference>
<dbReference type="PANTHER" id="PTHR12219">
    <property type="entry name" value="NADH-UBIQUINONE OXIDOREDUCTASE"/>
    <property type="match status" value="1"/>
</dbReference>
<evidence type="ECO:0000256" key="6">
    <source>
        <dbReference type="ARBA" id="ARBA00022982"/>
    </source>
</evidence>
<keyword evidence="5 9" id="KW-0809">Transit peptide</keyword>
<comment type="subcellular location">
    <subcellularLocation>
        <location evidence="9">Mitochondrion inner membrane</location>
        <topology evidence="9">Peripheral membrane protein</topology>
        <orientation evidence="9">Matrix side</orientation>
    </subcellularLocation>
</comment>
<evidence type="ECO:0000256" key="5">
    <source>
        <dbReference type="ARBA" id="ARBA00022946"/>
    </source>
</evidence>
<keyword evidence="4 9" id="KW-0999">Mitochondrion inner membrane</keyword>
<evidence type="ECO:0000313" key="11">
    <source>
        <dbReference type="Proteomes" id="UP001362999"/>
    </source>
</evidence>
<dbReference type="Proteomes" id="UP001362999">
    <property type="component" value="Unassembled WGS sequence"/>
</dbReference>
<dbReference type="GO" id="GO:0005743">
    <property type="term" value="C:mitochondrial inner membrane"/>
    <property type="evidence" value="ECO:0007669"/>
    <property type="project" value="UniProtKB-SubCell"/>
</dbReference>